<dbReference type="RefSeq" id="WP_348954926.1">
    <property type="nucleotide sequence ID" value="NZ_JBDZYD010000013.1"/>
</dbReference>
<proteinExistence type="predicted"/>
<evidence type="ECO:0000313" key="2">
    <source>
        <dbReference type="Proteomes" id="UP001440984"/>
    </source>
</evidence>
<gene>
    <name evidence="1" type="ORF">ABJI51_32760</name>
</gene>
<reference evidence="1 2" key="1">
    <citation type="submission" date="2024-05" db="EMBL/GenBank/DDBJ databases">
        <authorList>
            <person name="Zhao H."/>
            <person name="Xu Y."/>
            <person name="Lin S."/>
            <person name="Spain J.C."/>
            <person name="Zhou N.-Y."/>
        </authorList>
    </citation>
    <scope>NUCLEOTIDE SEQUENCE [LARGE SCALE GENOMIC DNA]</scope>
    <source>
        <strain evidence="1 2">NEAU-NG30</strain>
    </source>
</reference>
<organism evidence="1 2">
    <name type="scientific">Amycolatopsis melonis</name>
    <dbReference type="NCBI Taxonomy" id="3156488"/>
    <lineage>
        <taxon>Bacteria</taxon>
        <taxon>Bacillati</taxon>
        <taxon>Actinomycetota</taxon>
        <taxon>Actinomycetes</taxon>
        <taxon>Pseudonocardiales</taxon>
        <taxon>Pseudonocardiaceae</taxon>
        <taxon>Amycolatopsis</taxon>
    </lineage>
</organism>
<name>A0ABV0LNL4_9PSEU</name>
<keyword evidence="2" id="KW-1185">Reference proteome</keyword>
<dbReference type="EMBL" id="JBDZYD010000013">
    <property type="protein sequence ID" value="MEQ0563876.1"/>
    <property type="molecule type" value="Genomic_DNA"/>
</dbReference>
<evidence type="ECO:0000313" key="1">
    <source>
        <dbReference type="EMBL" id="MEQ0563876.1"/>
    </source>
</evidence>
<protein>
    <recommendedName>
        <fullName evidence="3">GNAT family N-acetyltransferase</fullName>
    </recommendedName>
</protein>
<sequence length="47" mass="5348">MDFPPIRALGPADLPACSDLAEARDWPRKWALLQQVGRVFRRGRAGW</sequence>
<dbReference type="Proteomes" id="UP001440984">
    <property type="component" value="Unassembled WGS sequence"/>
</dbReference>
<accession>A0ABV0LNL4</accession>
<comment type="caution">
    <text evidence="1">The sequence shown here is derived from an EMBL/GenBank/DDBJ whole genome shotgun (WGS) entry which is preliminary data.</text>
</comment>
<evidence type="ECO:0008006" key="3">
    <source>
        <dbReference type="Google" id="ProtNLM"/>
    </source>
</evidence>